<keyword evidence="1" id="KW-1133">Transmembrane helix</keyword>
<dbReference type="VEuPathDB" id="AmoebaDB:FDP41_002005"/>
<feature type="transmembrane region" description="Helical" evidence="1">
    <location>
        <begin position="163"/>
        <end position="180"/>
    </location>
</feature>
<dbReference type="SMART" id="SM00248">
    <property type="entry name" value="ANK"/>
    <property type="match status" value="3"/>
</dbReference>
<sequence>MIPSDRNFSMMNLALDRLDSMKSNFMLQLQLVQETESNRLEQVRTIFRSSPNINPNFISPFRLETGLFNACRNRHLEMAREFINHNKINPNEGTFLESPIYRSCLNNDYAITRLLLSHHRTDPNIGLSEKPLFGIVGMILGEMMFGVLSFLKPTWNWLASRRTSLISMIIVGGLFGILLGRKQTPLELAFENNNDRIISALLSHEKTSVNVKHVDLTKIKEYYVFVKEEMLKYSNISEEDTAFEGVTNLRTSKLVHYLITITNSCIQHRDLILIKNMFEINGKVKIAVYDEVESIYRVREFRKVF</sequence>
<dbReference type="VEuPathDB" id="AmoebaDB:NfTy_033730"/>
<feature type="transmembrane region" description="Helical" evidence="1">
    <location>
        <begin position="132"/>
        <end position="151"/>
    </location>
</feature>
<accession>A0A6A5C047</accession>
<dbReference type="RefSeq" id="XP_044563648.1">
    <property type="nucleotide sequence ID" value="XM_044705153.1"/>
</dbReference>
<reference evidence="2 3" key="1">
    <citation type="journal article" date="2019" name="Sci. Rep.">
        <title>Nanopore sequencing improves the draft genome of the human pathogenic amoeba Naegleria fowleri.</title>
        <authorList>
            <person name="Liechti N."/>
            <person name="Schurch N."/>
            <person name="Bruggmann R."/>
            <person name="Wittwer M."/>
        </authorList>
    </citation>
    <scope>NUCLEOTIDE SEQUENCE [LARGE SCALE GENOMIC DNA]</scope>
    <source>
        <strain evidence="2 3">ATCC 30894</strain>
    </source>
</reference>
<dbReference type="AlphaFoldDB" id="A0A6A5C047"/>
<keyword evidence="1" id="KW-0812">Transmembrane</keyword>
<protein>
    <submittedName>
        <fullName evidence="2">Uncharacterized protein</fullName>
    </submittedName>
</protein>
<dbReference type="GeneID" id="68109223"/>
<evidence type="ECO:0000313" key="3">
    <source>
        <dbReference type="Proteomes" id="UP000444721"/>
    </source>
</evidence>
<dbReference type="SUPFAM" id="SSF48403">
    <property type="entry name" value="Ankyrin repeat"/>
    <property type="match status" value="1"/>
</dbReference>
<keyword evidence="1" id="KW-0472">Membrane</keyword>
<name>A0A6A5C047_NAEFO</name>
<dbReference type="EMBL" id="VFQX01000028">
    <property type="protein sequence ID" value="KAF0978935.1"/>
    <property type="molecule type" value="Genomic_DNA"/>
</dbReference>
<organism evidence="2 3">
    <name type="scientific">Naegleria fowleri</name>
    <name type="common">Brain eating amoeba</name>
    <dbReference type="NCBI Taxonomy" id="5763"/>
    <lineage>
        <taxon>Eukaryota</taxon>
        <taxon>Discoba</taxon>
        <taxon>Heterolobosea</taxon>
        <taxon>Tetramitia</taxon>
        <taxon>Eutetramitia</taxon>
        <taxon>Vahlkampfiidae</taxon>
        <taxon>Naegleria</taxon>
    </lineage>
</organism>
<keyword evidence="3" id="KW-1185">Reference proteome</keyword>
<dbReference type="Gene3D" id="1.25.40.20">
    <property type="entry name" value="Ankyrin repeat-containing domain"/>
    <property type="match status" value="1"/>
</dbReference>
<dbReference type="Proteomes" id="UP000444721">
    <property type="component" value="Unassembled WGS sequence"/>
</dbReference>
<dbReference type="InterPro" id="IPR002110">
    <property type="entry name" value="Ankyrin_rpt"/>
</dbReference>
<gene>
    <name evidence="2" type="ORF">FDP41_002005</name>
</gene>
<evidence type="ECO:0000256" key="1">
    <source>
        <dbReference type="SAM" id="Phobius"/>
    </source>
</evidence>
<dbReference type="VEuPathDB" id="AmoebaDB:NF0008350"/>
<dbReference type="Pfam" id="PF12796">
    <property type="entry name" value="Ank_2"/>
    <property type="match status" value="1"/>
</dbReference>
<comment type="caution">
    <text evidence="2">The sequence shown here is derived from an EMBL/GenBank/DDBJ whole genome shotgun (WGS) entry which is preliminary data.</text>
</comment>
<proteinExistence type="predicted"/>
<evidence type="ECO:0000313" key="2">
    <source>
        <dbReference type="EMBL" id="KAF0978935.1"/>
    </source>
</evidence>
<dbReference type="InterPro" id="IPR036770">
    <property type="entry name" value="Ankyrin_rpt-contain_sf"/>
</dbReference>